<keyword evidence="3" id="KW-1185">Reference proteome</keyword>
<feature type="compositionally biased region" description="Basic residues" evidence="1">
    <location>
        <begin position="62"/>
        <end position="74"/>
    </location>
</feature>
<feature type="compositionally biased region" description="Basic and acidic residues" evidence="1">
    <location>
        <begin position="198"/>
        <end position="207"/>
    </location>
</feature>
<name>A0AAN7M5Y7_TRANT</name>
<feature type="region of interest" description="Disordered" evidence="1">
    <location>
        <begin position="1"/>
        <end position="351"/>
    </location>
</feature>
<reference evidence="2 3" key="1">
    <citation type="journal article" date="2023" name="Hortic Res">
        <title>Pangenome of water caltrop reveals structural variations and asymmetric subgenome divergence after allopolyploidization.</title>
        <authorList>
            <person name="Zhang X."/>
            <person name="Chen Y."/>
            <person name="Wang L."/>
            <person name="Yuan Y."/>
            <person name="Fang M."/>
            <person name="Shi L."/>
            <person name="Lu R."/>
            <person name="Comes H.P."/>
            <person name="Ma Y."/>
            <person name="Chen Y."/>
            <person name="Huang G."/>
            <person name="Zhou Y."/>
            <person name="Zheng Z."/>
            <person name="Qiu Y."/>
        </authorList>
    </citation>
    <scope>NUCLEOTIDE SEQUENCE [LARGE SCALE GENOMIC DNA]</scope>
    <source>
        <strain evidence="2">F231</strain>
    </source>
</reference>
<feature type="compositionally biased region" description="Basic and acidic residues" evidence="1">
    <location>
        <begin position="177"/>
        <end position="187"/>
    </location>
</feature>
<feature type="compositionally biased region" description="Basic and acidic residues" evidence="1">
    <location>
        <begin position="323"/>
        <end position="334"/>
    </location>
</feature>
<dbReference type="EMBL" id="JAXQNO010000001">
    <property type="protein sequence ID" value="KAK4803503.1"/>
    <property type="molecule type" value="Genomic_DNA"/>
</dbReference>
<dbReference type="PANTHER" id="PTHR34660">
    <property type="entry name" value="MYB-LIKE PROTEIN X"/>
    <property type="match status" value="1"/>
</dbReference>
<feature type="compositionally biased region" description="Basic and acidic residues" evidence="1">
    <location>
        <begin position="75"/>
        <end position="98"/>
    </location>
</feature>
<organism evidence="2 3">
    <name type="scientific">Trapa natans</name>
    <name type="common">Water chestnut</name>
    <dbReference type="NCBI Taxonomy" id="22666"/>
    <lineage>
        <taxon>Eukaryota</taxon>
        <taxon>Viridiplantae</taxon>
        <taxon>Streptophyta</taxon>
        <taxon>Embryophyta</taxon>
        <taxon>Tracheophyta</taxon>
        <taxon>Spermatophyta</taxon>
        <taxon>Magnoliopsida</taxon>
        <taxon>eudicotyledons</taxon>
        <taxon>Gunneridae</taxon>
        <taxon>Pentapetalae</taxon>
        <taxon>rosids</taxon>
        <taxon>malvids</taxon>
        <taxon>Myrtales</taxon>
        <taxon>Lythraceae</taxon>
        <taxon>Trapa</taxon>
    </lineage>
</organism>
<dbReference type="PANTHER" id="PTHR34660:SF3">
    <property type="entry name" value="RRM DOMAIN-CONTAINING PROTEIN"/>
    <property type="match status" value="1"/>
</dbReference>
<dbReference type="AlphaFoldDB" id="A0AAN7M5Y7"/>
<feature type="compositionally biased region" description="Basic and acidic residues" evidence="1">
    <location>
        <begin position="129"/>
        <end position="149"/>
    </location>
</feature>
<feature type="compositionally biased region" description="Basic and acidic residues" evidence="1">
    <location>
        <begin position="37"/>
        <end position="61"/>
    </location>
</feature>
<dbReference type="Proteomes" id="UP001346149">
    <property type="component" value="Unassembled WGS sequence"/>
</dbReference>
<evidence type="ECO:0000313" key="2">
    <source>
        <dbReference type="EMBL" id="KAK4803503.1"/>
    </source>
</evidence>
<feature type="compositionally biased region" description="Basic and acidic residues" evidence="1">
    <location>
        <begin position="105"/>
        <end position="116"/>
    </location>
</feature>
<accession>A0AAN7M5Y7</accession>
<sequence length="546" mass="62250">MSRCFPFPPPGYVKKTRAESVDSVDLLKQVKHKDKKDKKEKDREKRESKERKEKDRTDEKHKDKKEKKDKHRDKKEKEKDKEKRRNKDHSSSSNDKKLSLQTGGIDKEKTPTEKEPPSPLLPAGQAGDRSIRKEKERDRHRNSTPDGRRPAGQNIEKATVANNNLLRDTVDNNKYVQELDKRVRNDRSSGTQLTEKFMVADKRKDDGIVQFSSKPSAGVKPEGREWNKERRDNEQKVERVNGTLKVQNFGGAVQSRAQDVTAPLEQKNGKEMEWREKSKVRGEGEDKWKEKDWEKKGQPKVELVKGQEVERTTEKSNLNNHGDQGRLKLSRKNELLTSPSKKGLHQPAKEPEKMVAALSNDIKKRKVPEANGLLHANEIRVNKMPKKTLAYHPPVENGRILESCPTPAQVLPACSGLNSNSNSNSVIRTEEDRKINGVKETGPMPPISSPINIHSTTSQANSTLIEVPSVRPPHPDSKYLDDILSRVPRMEELPGLVDDQGWLFDRKSENSRRSNNVLVDQIPQVWGESLHIRSADIYALPYVVPF</sequence>
<proteinExistence type="predicted"/>
<feature type="compositionally biased region" description="Pro residues" evidence="1">
    <location>
        <begin position="1"/>
        <end position="11"/>
    </location>
</feature>
<gene>
    <name evidence="2" type="ORF">SAY86_003320</name>
</gene>
<feature type="compositionally biased region" description="Basic and acidic residues" evidence="1">
    <location>
        <begin position="221"/>
        <end position="239"/>
    </location>
</feature>
<comment type="caution">
    <text evidence="2">The sequence shown here is derived from an EMBL/GenBank/DDBJ whole genome shotgun (WGS) entry which is preliminary data.</text>
</comment>
<evidence type="ECO:0000256" key="1">
    <source>
        <dbReference type="SAM" id="MobiDB-lite"/>
    </source>
</evidence>
<evidence type="ECO:0000313" key="3">
    <source>
        <dbReference type="Proteomes" id="UP001346149"/>
    </source>
</evidence>
<feature type="compositionally biased region" description="Basic and acidic residues" evidence="1">
    <location>
        <begin position="267"/>
        <end position="314"/>
    </location>
</feature>
<protein>
    <submittedName>
        <fullName evidence="2">Uncharacterized protein</fullName>
    </submittedName>
</protein>